<feature type="compositionally biased region" description="Polar residues" evidence="1">
    <location>
        <begin position="1"/>
        <end position="14"/>
    </location>
</feature>
<comment type="caution">
    <text evidence="2">The sequence shown here is derived from an EMBL/GenBank/DDBJ whole genome shotgun (WGS) entry which is preliminary data.</text>
</comment>
<dbReference type="AlphaFoldDB" id="A0A8J5ZX38"/>
<reference evidence="2" key="1">
    <citation type="journal article" date="2021" name="Evol. Appl.">
        <title>The genome of the Pyrenean desman and the effects of bottlenecks and inbreeding on the genomic landscape of an endangered species.</title>
        <authorList>
            <person name="Escoda L."/>
            <person name="Castresana J."/>
        </authorList>
    </citation>
    <scope>NUCLEOTIDE SEQUENCE</scope>
    <source>
        <strain evidence="2">IBE-C5619</strain>
    </source>
</reference>
<protein>
    <submittedName>
        <fullName evidence="2">Uncharacterized protein</fullName>
    </submittedName>
</protein>
<dbReference type="EMBL" id="JAGFMF010011937">
    <property type="protein sequence ID" value="KAG8509578.1"/>
    <property type="molecule type" value="Genomic_DNA"/>
</dbReference>
<feature type="non-terminal residue" evidence="2">
    <location>
        <position position="1"/>
    </location>
</feature>
<feature type="region of interest" description="Disordered" evidence="1">
    <location>
        <begin position="1"/>
        <end position="63"/>
    </location>
</feature>
<organism evidence="2 3">
    <name type="scientific">Galemys pyrenaicus</name>
    <name type="common">Iberian desman</name>
    <name type="synonym">Pyrenean desman</name>
    <dbReference type="NCBI Taxonomy" id="202257"/>
    <lineage>
        <taxon>Eukaryota</taxon>
        <taxon>Metazoa</taxon>
        <taxon>Chordata</taxon>
        <taxon>Craniata</taxon>
        <taxon>Vertebrata</taxon>
        <taxon>Euteleostomi</taxon>
        <taxon>Mammalia</taxon>
        <taxon>Eutheria</taxon>
        <taxon>Laurasiatheria</taxon>
        <taxon>Eulipotyphla</taxon>
        <taxon>Talpidae</taxon>
        <taxon>Galemys</taxon>
    </lineage>
</organism>
<sequence>KISNPKSNQGQWKQEQTKAGHPSHLDSAVTEAEGSVSQAPEKTKRIVHTAWKQRSGGRSGSLGNNKCAELKVAEMPHTLASRNGEFEPETPVVNGEMEASKGKPGKNKIRVNDENAQKQMMFLREKQSQLVQEKEHLQGTFSCIWSRVQRTYNYKLCPENMELAEALEKLIEQCVLREEHGTAVAAAAGGCQAPTSPRGSERTVGEGFSSHRGSGIAGDVPVNEAVGDPPEAAAYPL</sequence>
<keyword evidence="3" id="KW-1185">Reference proteome</keyword>
<feature type="region of interest" description="Disordered" evidence="1">
    <location>
        <begin position="188"/>
        <end position="237"/>
    </location>
</feature>
<evidence type="ECO:0000313" key="2">
    <source>
        <dbReference type="EMBL" id="KAG8509578.1"/>
    </source>
</evidence>
<evidence type="ECO:0000256" key="1">
    <source>
        <dbReference type="SAM" id="MobiDB-lite"/>
    </source>
</evidence>
<proteinExistence type="predicted"/>
<evidence type="ECO:0000313" key="3">
    <source>
        <dbReference type="Proteomes" id="UP000700334"/>
    </source>
</evidence>
<dbReference type="Proteomes" id="UP000700334">
    <property type="component" value="Unassembled WGS sequence"/>
</dbReference>
<name>A0A8J5ZX38_GALPY</name>
<gene>
    <name evidence="2" type="ORF">J0S82_013001</name>
</gene>
<accession>A0A8J5ZX38</accession>